<dbReference type="Pfam" id="PF13460">
    <property type="entry name" value="NAD_binding_10"/>
    <property type="match status" value="1"/>
</dbReference>
<comment type="caution">
    <text evidence="2">The sequence shown here is derived from an EMBL/GenBank/DDBJ whole genome shotgun (WGS) entry which is preliminary data.</text>
</comment>
<dbReference type="Proteomes" id="UP001152321">
    <property type="component" value="Unassembled WGS sequence"/>
</dbReference>
<proteinExistence type="predicted"/>
<gene>
    <name evidence="2" type="ORF">NWE73_02320</name>
</gene>
<keyword evidence="3" id="KW-1185">Reference proteome</keyword>
<organism evidence="2 3">
    <name type="scientific">Bdellovibrio svalbardensis</name>
    <dbReference type="NCBI Taxonomy" id="2972972"/>
    <lineage>
        <taxon>Bacteria</taxon>
        <taxon>Pseudomonadati</taxon>
        <taxon>Bdellovibrionota</taxon>
        <taxon>Bdellovibrionia</taxon>
        <taxon>Bdellovibrionales</taxon>
        <taxon>Pseudobdellovibrionaceae</taxon>
        <taxon>Bdellovibrio</taxon>
    </lineage>
</organism>
<dbReference type="PANTHER" id="PTHR12126">
    <property type="entry name" value="NADH-UBIQUINONE OXIDOREDUCTASE 39 KDA SUBUNIT-RELATED"/>
    <property type="match status" value="1"/>
</dbReference>
<sequence length="461" mass="52069">MRVAIAGASGFVGKALMNALSRDYDLIALSRSNKKDSQKNIEWRACDLFSLLDAEKGLQGADVAVYLVHSMRPSAHLSQGSFEDFDLIVADNFVKAAERCGVKQIIYLGGLVPENQGRPSKHLESRREVEEVFEQSKVPAIIFRAAVIIGGEGSSFHIMTRLVERLPVMVCPSWTSTLNQPVALSDVCRSIAYALGKSEFENKTFDLGGSDILSYRDMMLKVAAFKGLKRRCIPFPFVTPGLSTLWVCGVTGAPKSLVRPLIEGLRFSIVARKDHEFKVPGHPSLSLEQALQEANQSYDHHAKPHAFKKPEIGRFEARSVQRLPLPKGWSAEDVAKAYMDFLPKLRPLFVNVRVKDSWVYFENRFPKFTLLELEYSPERSWRNRQLFYVRGGLLSQKIGRGRLEFREVLGGRACLAAIHDFKPKLPWFVYTSTQAVFHLWVMTEFKRYLKRQEGRAAPVST</sequence>
<feature type="domain" description="NAD(P)-binding" evidence="1">
    <location>
        <begin position="7"/>
        <end position="152"/>
    </location>
</feature>
<dbReference type="RefSeq" id="WP_277576655.1">
    <property type="nucleotide sequence ID" value="NZ_JANRMI010000001.1"/>
</dbReference>
<dbReference type="SUPFAM" id="SSF51735">
    <property type="entry name" value="NAD(P)-binding Rossmann-fold domains"/>
    <property type="match status" value="1"/>
</dbReference>
<dbReference type="EMBL" id="JANRMI010000001">
    <property type="protein sequence ID" value="MDG0815179.1"/>
    <property type="molecule type" value="Genomic_DNA"/>
</dbReference>
<name>A0ABT6DGY8_9BACT</name>
<evidence type="ECO:0000259" key="1">
    <source>
        <dbReference type="Pfam" id="PF13460"/>
    </source>
</evidence>
<dbReference type="InterPro" id="IPR016040">
    <property type="entry name" value="NAD(P)-bd_dom"/>
</dbReference>
<reference evidence="2" key="1">
    <citation type="submission" date="2022-08" db="EMBL/GenBank/DDBJ databases">
        <title>Novel Bdellovibrio Species Isolated from Svalbard: Designation Bdellovibrio svalbardensis.</title>
        <authorList>
            <person name="Mitchell R.J."/>
            <person name="Choi S.Y."/>
        </authorList>
    </citation>
    <scope>NUCLEOTIDE SEQUENCE</scope>
    <source>
        <strain evidence="2">PAP01</strain>
    </source>
</reference>
<evidence type="ECO:0000313" key="3">
    <source>
        <dbReference type="Proteomes" id="UP001152321"/>
    </source>
</evidence>
<dbReference type="InterPro" id="IPR036291">
    <property type="entry name" value="NAD(P)-bd_dom_sf"/>
</dbReference>
<protein>
    <submittedName>
        <fullName evidence="2">NAD(P)H-binding protein</fullName>
    </submittedName>
</protein>
<dbReference type="InterPro" id="IPR051207">
    <property type="entry name" value="ComplexI_NDUFA9_subunit"/>
</dbReference>
<dbReference type="Gene3D" id="3.40.50.720">
    <property type="entry name" value="NAD(P)-binding Rossmann-like Domain"/>
    <property type="match status" value="1"/>
</dbReference>
<evidence type="ECO:0000313" key="2">
    <source>
        <dbReference type="EMBL" id="MDG0815179.1"/>
    </source>
</evidence>
<accession>A0ABT6DGY8</accession>
<dbReference type="PANTHER" id="PTHR12126:SF11">
    <property type="entry name" value="NADH DEHYDROGENASE [UBIQUINONE] 1 ALPHA SUBCOMPLEX SUBUNIT 9, MITOCHONDRIAL"/>
    <property type="match status" value="1"/>
</dbReference>